<evidence type="ECO:0000256" key="6">
    <source>
        <dbReference type="ARBA" id="ARBA00022679"/>
    </source>
</evidence>
<dbReference type="EC" id="2.3.1.178" evidence="4 9"/>
<keyword evidence="12" id="KW-1185">Reference proteome</keyword>
<comment type="pathway">
    <text evidence="2 9">Amine and polyamine biosynthesis; ectoine biosynthesis; L-ectoine from L-aspartate 4-semialdehyde: step 2/3.</text>
</comment>
<protein>
    <recommendedName>
        <fullName evidence="5 9">L-2,4-diaminobutyric acid acetyltransferase</fullName>
        <shortName evidence="9">DABA acetyltransferase</shortName>
        <ecNumber evidence="4 9">2.3.1.178</ecNumber>
    </recommendedName>
</protein>
<gene>
    <name evidence="9 11" type="primary">ectA</name>
    <name evidence="11" type="ORF">IDH41_14225</name>
</gene>
<feature type="domain" description="N-acetyltransferase" evidence="10">
    <location>
        <begin position="9"/>
        <end position="164"/>
    </location>
</feature>
<dbReference type="GO" id="GO:0033816">
    <property type="term" value="F:diaminobutyrate acetyltransferase activity"/>
    <property type="evidence" value="ECO:0007669"/>
    <property type="project" value="UniProtKB-EC"/>
</dbReference>
<dbReference type="InterPro" id="IPR012772">
    <property type="entry name" value="Ectoine_EctA"/>
</dbReference>
<evidence type="ECO:0000259" key="10">
    <source>
        <dbReference type="PROSITE" id="PS51186"/>
    </source>
</evidence>
<evidence type="ECO:0000256" key="9">
    <source>
        <dbReference type="RuleBase" id="RU365045"/>
    </source>
</evidence>
<evidence type="ECO:0000256" key="8">
    <source>
        <dbReference type="ARBA" id="ARBA00048924"/>
    </source>
</evidence>
<dbReference type="CDD" id="cd04301">
    <property type="entry name" value="NAT_SF"/>
    <property type="match status" value="1"/>
</dbReference>
<comment type="function">
    <text evidence="1 9">Catalyzes the acetylation of L-2,4-diaminobutyrate (DABA) to gamma-N-acetyl-alpha,gamma-diaminobutyric acid (ADABA) with acetyl coenzyme A.</text>
</comment>
<dbReference type="AlphaFoldDB" id="A0A927CM42"/>
<keyword evidence="6 9" id="KW-0808">Transferase</keyword>
<keyword evidence="7 9" id="KW-0012">Acyltransferase</keyword>
<evidence type="ECO:0000256" key="5">
    <source>
        <dbReference type="ARBA" id="ARBA00017935"/>
    </source>
</evidence>
<dbReference type="SUPFAM" id="SSF55729">
    <property type="entry name" value="Acyl-CoA N-acyltransferases (Nat)"/>
    <property type="match status" value="1"/>
</dbReference>
<comment type="similarity">
    <text evidence="3 9">Belongs to the acetyltransferase family. EctA subfamily.</text>
</comment>
<dbReference type="RefSeq" id="WP_190862114.1">
    <property type="nucleotide sequence ID" value="NZ_JACXIY010000016.1"/>
</dbReference>
<evidence type="ECO:0000256" key="1">
    <source>
        <dbReference type="ARBA" id="ARBA00003741"/>
    </source>
</evidence>
<evidence type="ECO:0000256" key="7">
    <source>
        <dbReference type="ARBA" id="ARBA00023315"/>
    </source>
</evidence>
<evidence type="ECO:0000313" key="12">
    <source>
        <dbReference type="Proteomes" id="UP000632125"/>
    </source>
</evidence>
<dbReference type="EMBL" id="JACXIY010000016">
    <property type="protein sequence ID" value="MBD2869742.1"/>
    <property type="molecule type" value="Genomic_DNA"/>
</dbReference>
<dbReference type="InterPro" id="IPR000182">
    <property type="entry name" value="GNAT_dom"/>
</dbReference>
<evidence type="ECO:0000256" key="3">
    <source>
        <dbReference type="ARBA" id="ARBA00010712"/>
    </source>
</evidence>
<organism evidence="11 12">
    <name type="scientific">Paenibacillus arenilitoris</name>
    <dbReference type="NCBI Taxonomy" id="2772299"/>
    <lineage>
        <taxon>Bacteria</taxon>
        <taxon>Bacillati</taxon>
        <taxon>Bacillota</taxon>
        <taxon>Bacilli</taxon>
        <taxon>Bacillales</taxon>
        <taxon>Paenibacillaceae</taxon>
        <taxon>Paenibacillus</taxon>
    </lineage>
</organism>
<evidence type="ECO:0000256" key="2">
    <source>
        <dbReference type="ARBA" id="ARBA00004978"/>
    </source>
</evidence>
<dbReference type="PROSITE" id="PS51186">
    <property type="entry name" value="GNAT"/>
    <property type="match status" value="1"/>
</dbReference>
<dbReference type="NCBIfam" id="TIGR02406">
    <property type="entry name" value="ectoine_EctA"/>
    <property type="match status" value="1"/>
</dbReference>
<sequence length="167" mass="18493">MSLITNGSISYRVPAPQDGADVWRLVKEAGTLDLNSPYCYIMLCDKFRGTCAIARSDESVIGFVSGYRLPDKPDTLFVWQVAVKREARGKGVAKSLLREVLQRQGNETIRFVEATVGPDNAASGRLFKSLAEERGCRCTVTEHYGSELFPGSTGHDRELMHRVGPLR</sequence>
<dbReference type="Gene3D" id="3.40.630.30">
    <property type="match status" value="1"/>
</dbReference>
<accession>A0A927CM42</accession>
<comment type="caution">
    <text evidence="11">The sequence shown here is derived from an EMBL/GenBank/DDBJ whole genome shotgun (WGS) entry which is preliminary data.</text>
</comment>
<comment type="catalytic activity">
    <reaction evidence="8 9">
        <text>L-2,4-diaminobutanoate + acetyl-CoA = (2S)-4-acetamido-2-aminobutanoate + CoA + H(+)</text>
        <dbReference type="Rhea" id="RHEA:16901"/>
        <dbReference type="ChEBI" id="CHEBI:15378"/>
        <dbReference type="ChEBI" id="CHEBI:57287"/>
        <dbReference type="ChEBI" id="CHEBI:57288"/>
        <dbReference type="ChEBI" id="CHEBI:58761"/>
        <dbReference type="ChEBI" id="CHEBI:58929"/>
        <dbReference type="EC" id="2.3.1.178"/>
    </reaction>
</comment>
<name>A0A927CM42_9BACL</name>
<proteinExistence type="inferred from homology"/>
<dbReference type="GO" id="GO:0019491">
    <property type="term" value="P:ectoine biosynthetic process"/>
    <property type="evidence" value="ECO:0007669"/>
    <property type="project" value="InterPro"/>
</dbReference>
<evidence type="ECO:0000256" key="4">
    <source>
        <dbReference type="ARBA" id="ARBA00012355"/>
    </source>
</evidence>
<dbReference type="Proteomes" id="UP000632125">
    <property type="component" value="Unassembled WGS sequence"/>
</dbReference>
<reference evidence="11" key="1">
    <citation type="submission" date="2020-09" db="EMBL/GenBank/DDBJ databases">
        <title>A novel bacterium of genus Paenibacillus, isolated from South China Sea.</title>
        <authorList>
            <person name="Huang H."/>
            <person name="Mo K."/>
            <person name="Hu Y."/>
        </authorList>
    </citation>
    <scope>NUCLEOTIDE SEQUENCE</scope>
    <source>
        <strain evidence="11">IB182493</strain>
    </source>
</reference>
<dbReference type="Pfam" id="PF00583">
    <property type="entry name" value="Acetyltransf_1"/>
    <property type="match status" value="1"/>
</dbReference>
<evidence type="ECO:0000313" key="11">
    <source>
        <dbReference type="EMBL" id="MBD2869742.1"/>
    </source>
</evidence>
<dbReference type="InterPro" id="IPR016181">
    <property type="entry name" value="Acyl_CoA_acyltransferase"/>
</dbReference>